<proteinExistence type="predicted"/>
<reference evidence="1 2" key="1">
    <citation type="submission" date="2020-08" db="EMBL/GenBank/DDBJ databases">
        <title>Genomic Encyclopedia of Type Strains, Phase IV (KMG-IV): sequencing the most valuable type-strain genomes for metagenomic binning, comparative biology and taxonomic classification.</title>
        <authorList>
            <person name="Goeker M."/>
        </authorList>
    </citation>
    <scope>NUCLEOTIDE SEQUENCE [LARGE SCALE GENOMIC DNA]</scope>
    <source>
        <strain evidence="1 2">DSM 25966</strain>
    </source>
</reference>
<name>A0A840ANA4_9HYPH</name>
<organism evidence="1 2">
    <name type="scientific">Kaistia hirudinis</name>
    <dbReference type="NCBI Taxonomy" id="1293440"/>
    <lineage>
        <taxon>Bacteria</taxon>
        <taxon>Pseudomonadati</taxon>
        <taxon>Pseudomonadota</taxon>
        <taxon>Alphaproteobacteria</taxon>
        <taxon>Hyphomicrobiales</taxon>
        <taxon>Kaistiaceae</taxon>
        <taxon>Kaistia</taxon>
    </lineage>
</organism>
<accession>A0A840ANA4</accession>
<dbReference type="RefSeq" id="WP_183397704.1">
    <property type="nucleotide sequence ID" value="NZ_JACIDS010000002.1"/>
</dbReference>
<evidence type="ECO:0000313" key="2">
    <source>
        <dbReference type="Proteomes" id="UP000553963"/>
    </source>
</evidence>
<evidence type="ECO:0008006" key="3">
    <source>
        <dbReference type="Google" id="ProtNLM"/>
    </source>
</evidence>
<sequence length="48" mass="5376">MPTLSRFLLALIVVALVGYATVYGLANFVTPSQREITVRIPTDRLQRD</sequence>
<evidence type="ECO:0000313" key="1">
    <source>
        <dbReference type="EMBL" id="MBB3930005.1"/>
    </source>
</evidence>
<gene>
    <name evidence="1" type="ORF">GGR25_001044</name>
</gene>
<dbReference type="Proteomes" id="UP000553963">
    <property type="component" value="Unassembled WGS sequence"/>
</dbReference>
<dbReference type="AlphaFoldDB" id="A0A840ANA4"/>
<dbReference type="EMBL" id="JACIDS010000002">
    <property type="protein sequence ID" value="MBB3930005.1"/>
    <property type="molecule type" value="Genomic_DNA"/>
</dbReference>
<comment type="caution">
    <text evidence="1">The sequence shown here is derived from an EMBL/GenBank/DDBJ whole genome shotgun (WGS) entry which is preliminary data.</text>
</comment>
<protein>
    <recommendedName>
        <fullName evidence="3">Histidine kinase</fullName>
    </recommendedName>
</protein>
<keyword evidence="2" id="KW-1185">Reference proteome</keyword>